<gene>
    <name evidence="2" type="primary">RvY_15219-1</name>
    <name evidence="2" type="synonym">RvY_15219.1</name>
    <name evidence="2" type="ORF">RvY_15219</name>
</gene>
<protein>
    <submittedName>
        <fullName evidence="2">Uncharacterized protein</fullName>
    </submittedName>
</protein>
<comment type="caution">
    <text evidence="2">The sequence shown here is derived from an EMBL/GenBank/DDBJ whole genome shotgun (WGS) entry which is preliminary data.</text>
</comment>
<reference evidence="2 3" key="1">
    <citation type="journal article" date="2016" name="Nat. Commun.">
        <title>Extremotolerant tardigrade genome and improved radiotolerance of human cultured cells by tardigrade-unique protein.</title>
        <authorList>
            <person name="Hashimoto T."/>
            <person name="Horikawa D.D."/>
            <person name="Saito Y."/>
            <person name="Kuwahara H."/>
            <person name="Kozuka-Hata H."/>
            <person name="Shin-I T."/>
            <person name="Minakuchi Y."/>
            <person name="Ohishi K."/>
            <person name="Motoyama A."/>
            <person name="Aizu T."/>
            <person name="Enomoto A."/>
            <person name="Kondo K."/>
            <person name="Tanaka S."/>
            <person name="Hara Y."/>
            <person name="Koshikawa S."/>
            <person name="Sagara H."/>
            <person name="Miura T."/>
            <person name="Yokobori S."/>
            <person name="Miyagawa K."/>
            <person name="Suzuki Y."/>
            <person name="Kubo T."/>
            <person name="Oyama M."/>
            <person name="Kohara Y."/>
            <person name="Fujiyama A."/>
            <person name="Arakawa K."/>
            <person name="Katayama T."/>
            <person name="Toyoda A."/>
            <person name="Kunieda T."/>
        </authorList>
    </citation>
    <scope>NUCLEOTIDE SEQUENCE [LARGE SCALE GENOMIC DNA]</scope>
    <source>
        <strain evidence="2 3">YOKOZUNA-1</strain>
    </source>
</reference>
<dbReference type="EMBL" id="BDGG01000011">
    <property type="protein sequence ID" value="GAV05031.1"/>
    <property type="molecule type" value="Genomic_DNA"/>
</dbReference>
<dbReference type="AlphaFoldDB" id="A0A1D1VVG3"/>
<accession>A0A1D1VVG3</accession>
<organism evidence="2 3">
    <name type="scientific">Ramazzottius varieornatus</name>
    <name type="common">Water bear</name>
    <name type="synonym">Tardigrade</name>
    <dbReference type="NCBI Taxonomy" id="947166"/>
    <lineage>
        <taxon>Eukaryota</taxon>
        <taxon>Metazoa</taxon>
        <taxon>Ecdysozoa</taxon>
        <taxon>Tardigrada</taxon>
        <taxon>Eutardigrada</taxon>
        <taxon>Parachela</taxon>
        <taxon>Hypsibioidea</taxon>
        <taxon>Ramazzottiidae</taxon>
        <taxon>Ramazzottius</taxon>
    </lineage>
</organism>
<sequence>MDVDEEHGVSSESGSCVSDLPEDDSELLDEPDLVEPATSKRTRKVMMATYCISWAKLDLI</sequence>
<dbReference type="Proteomes" id="UP000186922">
    <property type="component" value="Unassembled WGS sequence"/>
</dbReference>
<evidence type="ECO:0000256" key="1">
    <source>
        <dbReference type="SAM" id="MobiDB-lite"/>
    </source>
</evidence>
<keyword evidence="3" id="KW-1185">Reference proteome</keyword>
<evidence type="ECO:0000313" key="2">
    <source>
        <dbReference type="EMBL" id="GAV05031.1"/>
    </source>
</evidence>
<evidence type="ECO:0000313" key="3">
    <source>
        <dbReference type="Proteomes" id="UP000186922"/>
    </source>
</evidence>
<feature type="region of interest" description="Disordered" evidence="1">
    <location>
        <begin position="1"/>
        <end position="39"/>
    </location>
</feature>
<name>A0A1D1VVG3_RAMVA</name>
<feature type="compositionally biased region" description="Acidic residues" evidence="1">
    <location>
        <begin position="20"/>
        <end position="33"/>
    </location>
</feature>
<proteinExistence type="predicted"/>